<feature type="signal peptide" evidence="1">
    <location>
        <begin position="1"/>
        <end position="20"/>
    </location>
</feature>
<dbReference type="InterPro" id="IPR016047">
    <property type="entry name" value="M23ase_b-sheet_dom"/>
</dbReference>
<dbReference type="Pfam" id="PF01551">
    <property type="entry name" value="Peptidase_M23"/>
    <property type="match status" value="1"/>
</dbReference>
<dbReference type="PANTHER" id="PTHR21666">
    <property type="entry name" value="PEPTIDASE-RELATED"/>
    <property type="match status" value="1"/>
</dbReference>
<dbReference type="SUPFAM" id="SSF51261">
    <property type="entry name" value="Duplicated hybrid motif"/>
    <property type="match status" value="1"/>
</dbReference>
<keyword evidence="4" id="KW-1185">Reference proteome</keyword>
<sequence>MAPIRCAVGLLLLAWSAARAQSLPELPYRHESCSENGRVCLIIEQQDTESATLTLRTTATSELTVTLDAEVENVELSTPLPVTAVFEGSQTKTLVRLRRAKRGLAWRYKNVHYNWNWGTARARPDDSVLYLLPFEPNHAVRVIQGYDGAVSHTGAMRYALDFDLPEGSLVRAAREGVVADAIGTFKTAGTDASYREQDKANRVLVRHADGTFGYYGHLKPGGVFVREGQSVKAGQPLGISGNTGYSRGPHLHFEVRSAVDGKQWQTFPVRFTTQQGRGLTLEQDKSYSAAR</sequence>
<feature type="domain" description="M23ase beta-sheet core" evidence="2">
    <location>
        <begin position="157"/>
        <end position="257"/>
    </location>
</feature>
<evidence type="ECO:0000259" key="2">
    <source>
        <dbReference type="Pfam" id="PF01551"/>
    </source>
</evidence>
<dbReference type="CDD" id="cd12797">
    <property type="entry name" value="M23_peptidase"/>
    <property type="match status" value="1"/>
</dbReference>
<dbReference type="Proteomes" id="UP000662747">
    <property type="component" value="Chromosome"/>
</dbReference>
<protein>
    <submittedName>
        <fullName evidence="3">M23 family metallopeptidase</fullName>
    </submittedName>
</protein>
<reference evidence="3 4" key="1">
    <citation type="submission" date="2021-02" db="EMBL/GenBank/DDBJ databases">
        <title>De Novo genome assembly of isolated myxobacteria.</title>
        <authorList>
            <person name="Stevens D.C."/>
        </authorList>
    </citation>
    <scope>NUCLEOTIDE SEQUENCE [LARGE SCALE GENOMIC DNA]</scope>
    <source>
        <strain evidence="4">SCPEA02</strain>
    </source>
</reference>
<proteinExistence type="predicted"/>
<dbReference type="InterPro" id="IPR050570">
    <property type="entry name" value="Cell_wall_metabolism_enzyme"/>
</dbReference>
<dbReference type="Gene3D" id="2.70.70.10">
    <property type="entry name" value="Glucose Permease (Domain IIA)"/>
    <property type="match status" value="1"/>
</dbReference>
<organism evidence="3 4">
    <name type="scientific">Pyxidicoccus parkwayensis</name>
    <dbReference type="NCBI Taxonomy" id="2813578"/>
    <lineage>
        <taxon>Bacteria</taxon>
        <taxon>Pseudomonadati</taxon>
        <taxon>Myxococcota</taxon>
        <taxon>Myxococcia</taxon>
        <taxon>Myxococcales</taxon>
        <taxon>Cystobacterineae</taxon>
        <taxon>Myxococcaceae</taxon>
        <taxon>Pyxidicoccus</taxon>
    </lineage>
</organism>
<dbReference type="EMBL" id="CP071090">
    <property type="protein sequence ID" value="QSQ18981.1"/>
    <property type="molecule type" value="Genomic_DNA"/>
</dbReference>
<evidence type="ECO:0000313" key="3">
    <source>
        <dbReference type="EMBL" id="QSQ18981.1"/>
    </source>
</evidence>
<feature type="chain" id="PRO_5046051838" evidence="1">
    <location>
        <begin position="21"/>
        <end position="291"/>
    </location>
</feature>
<gene>
    <name evidence="3" type="ORF">JY651_26905</name>
</gene>
<dbReference type="RefSeq" id="WP_206720569.1">
    <property type="nucleotide sequence ID" value="NZ_CP071090.1"/>
</dbReference>
<evidence type="ECO:0000256" key="1">
    <source>
        <dbReference type="SAM" id="SignalP"/>
    </source>
</evidence>
<evidence type="ECO:0000313" key="4">
    <source>
        <dbReference type="Proteomes" id="UP000662747"/>
    </source>
</evidence>
<dbReference type="PANTHER" id="PTHR21666:SF294">
    <property type="entry name" value="PEPTIDASE M23"/>
    <property type="match status" value="1"/>
</dbReference>
<name>A0ABX7NKL6_9BACT</name>
<accession>A0ABX7NKL6</accession>
<keyword evidence="1" id="KW-0732">Signal</keyword>
<dbReference type="InterPro" id="IPR011055">
    <property type="entry name" value="Dup_hybrid_motif"/>
</dbReference>